<accession>A0A6S7BM75</accession>
<evidence type="ECO:0000256" key="1">
    <source>
        <dbReference type="SAM" id="MobiDB-lite"/>
    </source>
</evidence>
<evidence type="ECO:0000313" key="2">
    <source>
        <dbReference type="EMBL" id="CAB3805632.1"/>
    </source>
</evidence>
<dbReference type="AlphaFoldDB" id="A0A6S7BM75"/>
<dbReference type="EMBL" id="CADIKK010000042">
    <property type="protein sequence ID" value="CAB3805632.1"/>
    <property type="molecule type" value="Genomic_DNA"/>
</dbReference>
<gene>
    <name evidence="2" type="ORF">LMG28614_06249</name>
</gene>
<sequence>MARSRCWPVSMSRAIDSRAFTKLPTMKISLGPIPHRWSRNAVMTFYDAVALSSVDVVYIGSVVCTERHQMQHKDWFAIARYLASHGKEVVLSTSALTKSDADLSRLRKLVSSGEFALEVNDLATLEIGARGAPFIAGPNIECPNVKALNRLVELGAIRWVAQPNCIGKVLHETSQMREAACEIEVPVFGPEPIAVFASRVADQYNGGGRTPRRRLFTGGLEEITSLGEDNVSDGRGSGGRPGATNVVDWSHEIEALSRSGVSVLRITPQTPQTPQTPSIVQMLTELVHGDICSDEAYRRWCDLQHNPRLRTR</sequence>
<dbReference type="PANTHER" id="PTHR30217">
    <property type="entry name" value="PEPTIDASE U32 FAMILY"/>
    <property type="match status" value="1"/>
</dbReference>
<name>A0A6S7BM75_9BURK</name>
<evidence type="ECO:0008006" key="4">
    <source>
        <dbReference type="Google" id="ProtNLM"/>
    </source>
</evidence>
<protein>
    <recommendedName>
        <fullName evidence="4">U32 family peptidase</fullName>
    </recommendedName>
</protein>
<dbReference type="InterPro" id="IPR051454">
    <property type="entry name" value="RNA/ubiquinone_mod_enzymes"/>
</dbReference>
<dbReference type="Proteomes" id="UP000494365">
    <property type="component" value="Unassembled WGS sequence"/>
</dbReference>
<feature type="region of interest" description="Disordered" evidence="1">
    <location>
        <begin position="226"/>
        <end position="245"/>
    </location>
</feature>
<dbReference type="PANTHER" id="PTHR30217:SF11">
    <property type="entry name" value="UBIQUINONE BIOSYNTHESIS PROTEIN UBIV"/>
    <property type="match status" value="1"/>
</dbReference>
<evidence type="ECO:0000313" key="3">
    <source>
        <dbReference type="Proteomes" id="UP000494365"/>
    </source>
</evidence>
<proteinExistence type="predicted"/>
<reference evidence="2 3" key="1">
    <citation type="submission" date="2020-04" db="EMBL/GenBank/DDBJ databases">
        <authorList>
            <person name="De Canck E."/>
        </authorList>
    </citation>
    <scope>NUCLEOTIDE SEQUENCE [LARGE SCALE GENOMIC DNA]</scope>
    <source>
        <strain evidence="2 3">LMG 28614</strain>
    </source>
</reference>
<keyword evidence="3" id="KW-1185">Reference proteome</keyword>
<organism evidence="2 3">
    <name type="scientific">Paraburkholderia ultramafica</name>
    <dbReference type="NCBI Taxonomy" id="1544867"/>
    <lineage>
        <taxon>Bacteria</taxon>
        <taxon>Pseudomonadati</taxon>
        <taxon>Pseudomonadota</taxon>
        <taxon>Betaproteobacteria</taxon>
        <taxon>Burkholderiales</taxon>
        <taxon>Burkholderiaceae</taxon>
        <taxon>Paraburkholderia</taxon>
    </lineage>
</organism>